<proteinExistence type="predicted"/>
<dbReference type="Gene3D" id="3.40.50.300">
    <property type="entry name" value="P-loop containing nucleotide triphosphate hydrolases"/>
    <property type="match status" value="1"/>
</dbReference>
<accession>A0A975TTY6</accession>
<dbReference type="EMBL" id="JAIMBW010000001">
    <property type="protein sequence ID" value="MBY4894673.1"/>
    <property type="molecule type" value="Genomic_DNA"/>
</dbReference>
<dbReference type="PANTHER" id="PTHR37816:SF1">
    <property type="entry name" value="TOXIN"/>
    <property type="match status" value="1"/>
</dbReference>
<dbReference type="AlphaFoldDB" id="A0A975TTY6"/>
<dbReference type="EMBL" id="CP078073">
    <property type="protein sequence ID" value="QXL87313.1"/>
    <property type="molecule type" value="Genomic_DNA"/>
</dbReference>
<reference evidence="1 2" key="1">
    <citation type="submission" date="2021-07" db="EMBL/GenBank/DDBJ databases">
        <title>Karlodiniumbacter phycospheric gen. nov., sp. nov., a phycosphere bacterium isolated from karlodinium veneficum.</title>
        <authorList>
            <person name="Peng Y."/>
            <person name="Jiang L."/>
            <person name="Lee J."/>
        </authorList>
    </citation>
    <scope>NUCLEOTIDE SEQUENCE</scope>
    <source>
        <strain evidence="1 2">N5</strain>
    </source>
</reference>
<gene>
    <name evidence="1" type="ORF">KUL25_18085</name>
</gene>
<evidence type="ECO:0000313" key="2">
    <source>
        <dbReference type="Proteomes" id="UP000693972"/>
    </source>
</evidence>
<dbReference type="PANTHER" id="PTHR37816">
    <property type="entry name" value="YALI0E33011P"/>
    <property type="match status" value="1"/>
</dbReference>
<dbReference type="Proteomes" id="UP000693972">
    <property type="component" value="Unassembled WGS sequence"/>
</dbReference>
<evidence type="ECO:0000313" key="1">
    <source>
        <dbReference type="EMBL" id="QXL87313.1"/>
    </source>
</evidence>
<sequence length="192" mass="21746">MPNHVSLDAAAGLLVRSRRIAVVGVSGAGKSTLSQNIVARLGLRYVSLDRDVRWLPGWEVRPRDAQRRLHDGFVAEENWVIDGTTIGLMDTRLSRADLLIWLRVPRRIALTGVLRRVLSSYGQTRPDMAPGCPEQFPDREFLNWIWTFEKRQCPRLFSAIDQHAPDLPVVTLTSRADAARLLAMLNEESPRR</sequence>
<dbReference type="RefSeq" id="WP_257894202.1">
    <property type="nucleotide sequence ID" value="NZ_JAIMBW010000001.1"/>
</dbReference>
<keyword evidence="2" id="KW-1185">Reference proteome</keyword>
<dbReference type="InterPro" id="IPR027417">
    <property type="entry name" value="P-loop_NTPase"/>
</dbReference>
<protein>
    <submittedName>
        <fullName evidence="1">AAA family ATPase</fullName>
    </submittedName>
</protein>
<dbReference type="SUPFAM" id="SSF52540">
    <property type="entry name" value="P-loop containing nucleoside triphosphate hydrolases"/>
    <property type="match status" value="1"/>
</dbReference>
<organism evidence="1">
    <name type="scientific">Gymnodinialimonas phycosphaerae</name>
    <dbReference type="NCBI Taxonomy" id="2841589"/>
    <lineage>
        <taxon>Bacteria</taxon>
        <taxon>Pseudomonadati</taxon>
        <taxon>Pseudomonadota</taxon>
        <taxon>Alphaproteobacteria</taxon>
        <taxon>Rhodobacterales</taxon>
        <taxon>Paracoccaceae</taxon>
        <taxon>Gymnodinialimonas</taxon>
    </lineage>
</organism>
<dbReference type="Pfam" id="PF13238">
    <property type="entry name" value="AAA_18"/>
    <property type="match status" value="1"/>
</dbReference>
<name>A0A975TTY6_9RHOB</name>
<dbReference type="InterPro" id="IPR052922">
    <property type="entry name" value="Cytidylate_Kinase-2"/>
</dbReference>